<dbReference type="Proteomes" id="UP000324832">
    <property type="component" value="Unassembled WGS sequence"/>
</dbReference>
<dbReference type="AlphaFoldDB" id="A0A5E4QGX6"/>
<name>A0A5E4QGX6_9NEOP</name>
<sequence>MLPGYRLQHIPRPPFVRSRGGGVGFYIKQNINARTSVHPEDPQHKSVEQMWLMVTLKGDQFLHVVKN</sequence>
<dbReference type="EMBL" id="FZQP02002780">
    <property type="protein sequence ID" value="VVC96535.1"/>
    <property type="molecule type" value="Genomic_DNA"/>
</dbReference>
<proteinExistence type="predicted"/>
<reference evidence="1 2" key="1">
    <citation type="submission" date="2017-07" db="EMBL/GenBank/DDBJ databases">
        <authorList>
            <person name="Talla V."/>
            <person name="Backstrom N."/>
        </authorList>
    </citation>
    <scope>NUCLEOTIDE SEQUENCE [LARGE SCALE GENOMIC DNA]</scope>
</reference>
<protein>
    <submittedName>
        <fullName evidence="1">Uncharacterized protein</fullName>
    </submittedName>
</protein>
<evidence type="ECO:0000313" key="2">
    <source>
        <dbReference type="Proteomes" id="UP000324832"/>
    </source>
</evidence>
<gene>
    <name evidence="1" type="ORF">LSINAPIS_LOCUS8015</name>
</gene>
<evidence type="ECO:0000313" key="1">
    <source>
        <dbReference type="EMBL" id="VVC96535.1"/>
    </source>
</evidence>
<organism evidence="1 2">
    <name type="scientific">Leptidea sinapis</name>
    <dbReference type="NCBI Taxonomy" id="189913"/>
    <lineage>
        <taxon>Eukaryota</taxon>
        <taxon>Metazoa</taxon>
        <taxon>Ecdysozoa</taxon>
        <taxon>Arthropoda</taxon>
        <taxon>Hexapoda</taxon>
        <taxon>Insecta</taxon>
        <taxon>Pterygota</taxon>
        <taxon>Neoptera</taxon>
        <taxon>Endopterygota</taxon>
        <taxon>Lepidoptera</taxon>
        <taxon>Glossata</taxon>
        <taxon>Ditrysia</taxon>
        <taxon>Papilionoidea</taxon>
        <taxon>Pieridae</taxon>
        <taxon>Dismorphiinae</taxon>
        <taxon>Leptidea</taxon>
    </lineage>
</organism>
<accession>A0A5E4QGX6</accession>
<keyword evidence="2" id="KW-1185">Reference proteome</keyword>